<dbReference type="InterPro" id="IPR036097">
    <property type="entry name" value="HisK_dim/P_sf"/>
</dbReference>
<dbReference type="InterPro" id="IPR035965">
    <property type="entry name" value="PAS-like_dom_sf"/>
</dbReference>
<dbReference type="GO" id="GO:0005886">
    <property type="term" value="C:plasma membrane"/>
    <property type="evidence" value="ECO:0007669"/>
    <property type="project" value="TreeGrafter"/>
</dbReference>
<dbReference type="InterPro" id="IPR003661">
    <property type="entry name" value="HisK_dim/P_dom"/>
</dbReference>
<evidence type="ECO:0000256" key="1">
    <source>
        <dbReference type="ARBA" id="ARBA00000085"/>
    </source>
</evidence>
<dbReference type="PANTHER" id="PTHR45453">
    <property type="entry name" value="PHOSPHATE REGULON SENSOR PROTEIN PHOR"/>
    <property type="match status" value="1"/>
</dbReference>
<evidence type="ECO:0000259" key="9">
    <source>
        <dbReference type="PROSITE" id="PS50109"/>
    </source>
</evidence>
<dbReference type="CDD" id="cd00082">
    <property type="entry name" value="HisKA"/>
    <property type="match status" value="1"/>
</dbReference>
<dbReference type="Pfam" id="PF00512">
    <property type="entry name" value="HisKA"/>
    <property type="match status" value="1"/>
</dbReference>
<dbReference type="InterPro" id="IPR036890">
    <property type="entry name" value="HATPase_C_sf"/>
</dbReference>
<dbReference type="SMART" id="SM00387">
    <property type="entry name" value="HATPase_c"/>
    <property type="match status" value="1"/>
</dbReference>
<proteinExistence type="predicted"/>
<dbReference type="AlphaFoldDB" id="A0A3M8Q979"/>
<keyword evidence="4" id="KW-0808">Transferase</keyword>
<evidence type="ECO:0000256" key="2">
    <source>
        <dbReference type="ARBA" id="ARBA00012438"/>
    </source>
</evidence>
<dbReference type="SMART" id="SM00388">
    <property type="entry name" value="HisKA"/>
    <property type="match status" value="1"/>
</dbReference>
<dbReference type="Pfam" id="PF13188">
    <property type="entry name" value="PAS_8"/>
    <property type="match status" value="1"/>
</dbReference>
<dbReference type="SUPFAM" id="SSF55874">
    <property type="entry name" value="ATPase domain of HSP90 chaperone/DNA topoisomerase II/histidine kinase"/>
    <property type="match status" value="1"/>
</dbReference>
<evidence type="ECO:0000313" key="11">
    <source>
        <dbReference type="Proteomes" id="UP000280507"/>
    </source>
</evidence>
<reference evidence="10 11" key="1">
    <citation type="journal article" date="2012" name="Int. J. Syst. Evol. Microbiol.">
        <title>Marinomonas hwangdonensis sp. nov., isolated from seawater.</title>
        <authorList>
            <person name="Jung Y.T."/>
            <person name="Oh T.K."/>
            <person name="Yoon J.H."/>
        </authorList>
    </citation>
    <scope>NUCLEOTIDE SEQUENCE [LARGE SCALE GENOMIC DNA]</scope>
    <source>
        <strain evidence="10 11">HDW-15</strain>
    </source>
</reference>
<organism evidence="10 11">
    <name type="scientific">Marinomonas hwangdonensis</name>
    <dbReference type="NCBI Taxonomy" id="1053647"/>
    <lineage>
        <taxon>Bacteria</taxon>
        <taxon>Pseudomonadati</taxon>
        <taxon>Pseudomonadota</taxon>
        <taxon>Gammaproteobacteria</taxon>
        <taxon>Oceanospirillales</taxon>
        <taxon>Oceanospirillaceae</taxon>
        <taxon>Marinomonas</taxon>
    </lineage>
</organism>
<dbReference type="InterPro" id="IPR000014">
    <property type="entry name" value="PAS"/>
</dbReference>
<dbReference type="SUPFAM" id="SSF55785">
    <property type="entry name" value="PYP-like sensor domain (PAS domain)"/>
    <property type="match status" value="1"/>
</dbReference>
<comment type="caution">
    <text evidence="10">The sequence shown here is derived from an EMBL/GenBank/DDBJ whole genome shotgun (WGS) entry which is preliminary data.</text>
</comment>
<evidence type="ECO:0000313" key="10">
    <source>
        <dbReference type="EMBL" id="RNF52262.1"/>
    </source>
</evidence>
<dbReference type="Pfam" id="PF02518">
    <property type="entry name" value="HATPase_c"/>
    <property type="match status" value="1"/>
</dbReference>
<dbReference type="PRINTS" id="PR00344">
    <property type="entry name" value="BCTRLSENSOR"/>
</dbReference>
<dbReference type="PROSITE" id="PS50109">
    <property type="entry name" value="HIS_KIN"/>
    <property type="match status" value="1"/>
</dbReference>
<keyword evidence="7" id="KW-0472">Membrane</keyword>
<keyword evidence="3" id="KW-0597">Phosphoprotein</keyword>
<name>A0A3M8Q979_9GAMM</name>
<evidence type="ECO:0000256" key="8">
    <source>
        <dbReference type="SAM" id="Coils"/>
    </source>
</evidence>
<keyword evidence="6" id="KW-0902">Two-component regulatory system</keyword>
<keyword evidence="5" id="KW-0418">Kinase</keyword>
<dbReference type="GO" id="GO:0004721">
    <property type="term" value="F:phosphoprotein phosphatase activity"/>
    <property type="evidence" value="ECO:0007669"/>
    <property type="project" value="TreeGrafter"/>
</dbReference>
<dbReference type="EC" id="2.7.13.3" evidence="2"/>
<sequence>MTKDEEIAELKAAFTAFTESSDVLAKSYLDLQNEVARLYKQLEKTEQDKRQEQDKNRVLVLQFQQLFESMPVGVLLLNDQGLVVMANPVAKHLFNLSLVGESWGEVVPRSFRPQEDDGHDVTMVTGRRVRVETASLGNVPGQLVILVDLTEAYLLQKQLNHHERLSNMGKMVAALAHQIRTPLSSATLYAGHLQKTDLAPVMRQTFAVKLSDRLANIEKQIRDMLIFSRSEIKLDETLSVSEFVNELIAQCEEICSQKNMQLDVADVEFAELDCIQCNKDTLLGALLNLLNNAIDAQQQGDVVKLQCYKDDRVVKFIFKDRGVGMSKAHLGHVQEGFVTTKQHGTGLGLMVVKAIARAHHGQFEIDSIEGAGTTVSLTLPLVRV</sequence>
<keyword evidence="11" id="KW-1185">Reference proteome</keyword>
<dbReference type="SMART" id="SM00091">
    <property type="entry name" value="PAS"/>
    <property type="match status" value="1"/>
</dbReference>
<dbReference type="InterPro" id="IPR004358">
    <property type="entry name" value="Sig_transdc_His_kin-like_C"/>
</dbReference>
<dbReference type="InterPro" id="IPR005467">
    <property type="entry name" value="His_kinase_dom"/>
</dbReference>
<accession>A0A3M8Q979</accession>
<evidence type="ECO:0000256" key="4">
    <source>
        <dbReference type="ARBA" id="ARBA00022679"/>
    </source>
</evidence>
<dbReference type="Gene3D" id="3.30.450.20">
    <property type="entry name" value="PAS domain"/>
    <property type="match status" value="1"/>
</dbReference>
<dbReference type="EMBL" id="RIZG01000002">
    <property type="protein sequence ID" value="RNF52262.1"/>
    <property type="molecule type" value="Genomic_DNA"/>
</dbReference>
<feature type="domain" description="Histidine kinase" evidence="9">
    <location>
        <begin position="174"/>
        <end position="383"/>
    </location>
</feature>
<comment type="catalytic activity">
    <reaction evidence="1">
        <text>ATP + protein L-histidine = ADP + protein N-phospho-L-histidine.</text>
        <dbReference type="EC" id="2.7.13.3"/>
    </reaction>
</comment>
<protein>
    <recommendedName>
        <fullName evidence="2">histidine kinase</fullName>
        <ecNumber evidence="2">2.7.13.3</ecNumber>
    </recommendedName>
</protein>
<dbReference type="Proteomes" id="UP000280507">
    <property type="component" value="Unassembled WGS sequence"/>
</dbReference>
<gene>
    <name evidence="10" type="ORF">EBI00_05000</name>
</gene>
<dbReference type="RefSeq" id="WP_123094811.1">
    <property type="nucleotide sequence ID" value="NZ_RIZG01000002.1"/>
</dbReference>
<dbReference type="Gene3D" id="1.10.287.130">
    <property type="match status" value="1"/>
</dbReference>
<dbReference type="PANTHER" id="PTHR45453:SF1">
    <property type="entry name" value="PHOSPHATE REGULON SENSOR PROTEIN PHOR"/>
    <property type="match status" value="1"/>
</dbReference>
<evidence type="ECO:0000256" key="7">
    <source>
        <dbReference type="ARBA" id="ARBA00023136"/>
    </source>
</evidence>
<dbReference type="GO" id="GO:0000155">
    <property type="term" value="F:phosphorelay sensor kinase activity"/>
    <property type="evidence" value="ECO:0007669"/>
    <property type="project" value="InterPro"/>
</dbReference>
<dbReference type="InterPro" id="IPR003594">
    <property type="entry name" value="HATPase_dom"/>
</dbReference>
<dbReference type="GO" id="GO:0016036">
    <property type="term" value="P:cellular response to phosphate starvation"/>
    <property type="evidence" value="ECO:0007669"/>
    <property type="project" value="TreeGrafter"/>
</dbReference>
<dbReference type="SUPFAM" id="SSF47384">
    <property type="entry name" value="Homodimeric domain of signal transducing histidine kinase"/>
    <property type="match status" value="1"/>
</dbReference>
<keyword evidence="8" id="KW-0175">Coiled coil</keyword>
<dbReference type="Gene3D" id="3.30.565.10">
    <property type="entry name" value="Histidine kinase-like ATPase, C-terminal domain"/>
    <property type="match status" value="1"/>
</dbReference>
<evidence type="ECO:0000256" key="6">
    <source>
        <dbReference type="ARBA" id="ARBA00023012"/>
    </source>
</evidence>
<feature type="coiled-coil region" evidence="8">
    <location>
        <begin position="28"/>
        <end position="62"/>
    </location>
</feature>
<evidence type="ECO:0000256" key="3">
    <source>
        <dbReference type="ARBA" id="ARBA00022553"/>
    </source>
</evidence>
<dbReference type="InterPro" id="IPR050351">
    <property type="entry name" value="BphY/WalK/GraS-like"/>
</dbReference>
<dbReference type="OrthoDB" id="9776727at2"/>
<dbReference type="CDD" id="cd00075">
    <property type="entry name" value="HATPase"/>
    <property type="match status" value="1"/>
</dbReference>
<evidence type="ECO:0000256" key="5">
    <source>
        <dbReference type="ARBA" id="ARBA00022777"/>
    </source>
</evidence>